<comment type="caution">
    <text evidence="4">The sequence shown here is derived from an EMBL/GenBank/DDBJ whole genome shotgun (WGS) entry which is preliminary data.</text>
</comment>
<proteinExistence type="predicted"/>
<dbReference type="Proteomes" id="UP000838308">
    <property type="component" value="Unassembled WGS sequence"/>
</dbReference>
<sequence length="201" mass="23700">MPKITFYNLPDNKKKMLIHAAKKEFSRVPLNDASISNIIKTARIPRGSFYQYFEDKEDAYFFLLNEFVININDNFVLLLKKYDGDLFETMIDFFQLIIEEEENVTFLENAFLNMTYKIEYTFSKIFRDCESNENIKEITDLINTSGLNISNDRDLRHIMQIISTITFRNVVEKFGKELSQQEALSNYIIEINLLKNGLARK</sequence>
<reference evidence="4" key="1">
    <citation type="submission" date="2022-04" db="EMBL/GenBank/DDBJ databases">
        <authorList>
            <person name="Criscuolo A."/>
        </authorList>
    </citation>
    <scope>NUCLEOTIDE SEQUENCE</scope>
    <source>
        <strain evidence="4">CIP111895</strain>
    </source>
</reference>
<evidence type="ECO:0000256" key="1">
    <source>
        <dbReference type="ARBA" id="ARBA00023125"/>
    </source>
</evidence>
<dbReference type="InterPro" id="IPR001647">
    <property type="entry name" value="HTH_TetR"/>
</dbReference>
<protein>
    <recommendedName>
        <fullName evidence="3">HTH tetR-type domain-containing protein</fullName>
    </recommendedName>
</protein>
<dbReference type="EMBL" id="CALBWS010000003">
    <property type="protein sequence ID" value="CAH2713785.1"/>
    <property type="molecule type" value="Genomic_DNA"/>
</dbReference>
<evidence type="ECO:0000313" key="5">
    <source>
        <dbReference type="Proteomes" id="UP000838308"/>
    </source>
</evidence>
<feature type="domain" description="HTH tetR-type" evidence="3">
    <location>
        <begin position="11"/>
        <end position="71"/>
    </location>
</feature>
<feature type="DNA-binding region" description="H-T-H motif" evidence="2">
    <location>
        <begin position="34"/>
        <end position="53"/>
    </location>
</feature>
<name>A0ABM9EMG9_9BACI</name>
<accession>A0ABM9EMG9</accession>
<evidence type="ECO:0000256" key="2">
    <source>
        <dbReference type="PROSITE-ProRule" id="PRU00335"/>
    </source>
</evidence>
<keyword evidence="1 2" id="KW-0238">DNA-binding</keyword>
<evidence type="ECO:0000313" key="4">
    <source>
        <dbReference type="EMBL" id="CAH2713785.1"/>
    </source>
</evidence>
<dbReference type="SUPFAM" id="SSF46689">
    <property type="entry name" value="Homeodomain-like"/>
    <property type="match status" value="1"/>
</dbReference>
<dbReference type="RefSeq" id="WP_248734119.1">
    <property type="nucleotide sequence ID" value="NZ_CALBWS010000003.1"/>
</dbReference>
<dbReference type="Gene3D" id="1.10.357.10">
    <property type="entry name" value="Tetracycline Repressor, domain 2"/>
    <property type="match status" value="1"/>
</dbReference>
<gene>
    <name evidence="4" type="ORF">BACCIP111895_00939</name>
</gene>
<dbReference type="PROSITE" id="PS50977">
    <property type="entry name" value="HTH_TETR_2"/>
    <property type="match status" value="1"/>
</dbReference>
<evidence type="ECO:0000259" key="3">
    <source>
        <dbReference type="PROSITE" id="PS50977"/>
    </source>
</evidence>
<dbReference type="Pfam" id="PF00440">
    <property type="entry name" value="TetR_N"/>
    <property type="match status" value="1"/>
</dbReference>
<dbReference type="InterPro" id="IPR009057">
    <property type="entry name" value="Homeodomain-like_sf"/>
</dbReference>
<keyword evidence="5" id="KW-1185">Reference proteome</keyword>
<organism evidence="4 5">
    <name type="scientific">Neobacillus rhizosphaerae</name>
    <dbReference type="NCBI Taxonomy" id="2880965"/>
    <lineage>
        <taxon>Bacteria</taxon>
        <taxon>Bacillati</taxon>
        <taxon>Bacillota</taxon>
        <taxon>Bacilli</taxon>
        <taxon>Bacillales</taxon>
        <taxon>Bacillaceae</taxon>
        <taxon>Neobacillus</taxon>
    </lineage>
</organism>
<dbReference type="Pfam" id="PF17924">
    <property type="entry name" value="TetR_C_19"/>
    <property type="match status" value="1"/>
</dbReference>